<evidence type="ECO:0000313" key="2">
    <source>
        <dbReference type="Proteomes" id="UP000185210"/>
    </source>
</evidence>
<sequence>MHHRKKRSQGGLWSLDNIVHVCGHGTVGCHGWIEHNPNAAHSEGYHVRPWEEPSSIPIYQHHLGKFTHMNLLGGEYHRDVDLRDPWSDN</sequence>
<accession>A0AB38D0H6</accession>
<evidence type="ECO:0008006" key="3">
    <source>
        <dbReference type="Google" id="ProtNLM"/>
    </source>
</evidence>
<proteinExistence type="predicted"/>
<evidence type="ECO:0000313" key="1">
    <source>
        <dbReference type="EMBL" id="SIB18300.1"/>
    </source>
</evidence>
<organism evidence="1 2">
    <name type="scientific">Mycobacteroides abscessus subsp. abscessus</name>
    <dbReference type="NCBI Taxonomy" id="1185650"/>
    <lineage>
        <taxon>Bacteria</taxon>
        <taxon>Bacillati</taxon>
        <taxon>Actinomycetota</taxon>
        <taxon>Actinomycetes</taxon>
        <taxon>Mycobacteriales</taxon>
        <taxon>Mycobacteriaceae</taxon>
        <taxon>Mycobacteroides</taxon>
        <taxon>Mycobacteroides abscessus</taxon>
    </lineage>
</organism>
<protein>
    <recommendedName>
        <fullName evidence="3">HNH endonuclease</fullName>
    </recommendedName>
</protein>
<reference evidence="1 2" key="1">
    <citation type="submission" date="2016-11" db="EMBL/GenBank/DDBJ databases">
        <authorList>
            <consortium name="Pathogen Informatics"/>
        </authorList>
    </citation>
    <scope>NUCLEOTIDE SEQUENCE [LARGE SCALE GENOMIC DNA]</scope>
    <source>
        <strain evidence="1 2">104</strain>
    </source>
</reference>
<gene>
    <name evidence="1" type="ORF">SAMEA2070301_03135</name>
</gene>
<dbReference type="AlphaFoldDB" id="A0AB38D0H6"/>
<dbReference type="PROSITE" id="PS51257">
    <property type="entry name" value="PROKAR_LIPOPROTEIN"/>
    <property type="match status" value="1"/>
</dbReference>
<name>A0AB38D0H6_9MYCO</name>
<dbReference type="EMBL" id="FSHM01000004">
    <property type="protein sequence ID" value="SIB18300.1"/>
    <property type="molecule type" value="Genomic_DNA"/>
</dbReference>
<comment type="caution">
    <text evidence="1">The sequence shown here is derived from an EMBL/GenBank/DDBJ whole genome shotgun (WGS) entry which is preliminary data.</text>
</comment>
<dbReference type="Proteomes" id="UP000185210">
    <property type="component" value="Unassembled WGS sequence"/>
</dbReference>